<dbReference type="Proteomes" id="UP000224854">
    <property type="component" value="Unassembled WGS sequence"/>
</dbReference>
<dbReference type="Pfam" id="PF00583">
    <property type="entry name" value="Acetyltransf_1"/>
    <property type="match status" value="1"/>
</dbReference>
<name>A0A2C5YWV6_9HYPO</name>
<dbReference type="GO" id="GO:0008080">
    <property type="term" value="F:N-acetyltransferase activity"/>
    <property type="evidence" value="ECO:0007669"/>
    <property type="project" value="UniProtKB-ARBA"/>
</dbReference>
<proteinExistence type="inferred from homology"/>
<dbReference type="SUPFAM" id="SSF55729">
    <property type="entry name" value="Acyl-CoA N-acyltransferases (Nat)"/>
    <property type="match status" value="1"/>
</dbReference>
<dbReference type="InterPro" id="IPR000182">
    <property type="entry name" value="GNAT_dom"/>
</dbReference>
<evidence type="ECO:0000259" key="4">
    <source>
        <dbReference type="PROSITE" id="PS51186"/>
    </source>
</evidence>
<dbReference type="OrthoDB" id="7305308at2759"/>
<sequence>MAANVVVRHARREGVSLASVCNSFRDTDNAMLLLDAPAILELIRALATYEKEPDAVVATVESLLDTIAFAPSTSASLCVTNPDTEPISSSRPARCLLLCSGEGEAVGMALYFYNYSTWRSRPGIYLEDLFVQPAERGKGYGKRLLVELAKQVVAIKGGRMDWAVLRWNEPSIKFYQSIGAKLQTEWSGVRIDGPELDKLAHALD</sequence>
<evidence type="ECO:0000313" key="6">
    <source>
        <dbReference type="Proteomes" id="UP000224854"/>
    </source>
</evidence>
<dbReference type="PANTHER" id="PTHR10545:SF29">
    <property type="entry name" value="GH14572P-RELATED"/>
    <property type="match status" value="1"/>
</dbReference>
<gene>
    <name evidence="5" type="ORF">CDD82_5513</name>
</gene>
<protein>
    <recommendedName>
        <fullName evidence="4">N-acetyltransferase domain-containing protein</fullName>
    </recommendedName>
</protein>
<keyword evidence="3" id="KW-0012">Acyltransferase</keyword>
<dbReference type="PROSITE" id="PS51186">
    <property type="entry name" value="GNAT"/>
    <property type="match status" value="1"/>
</dbReference>
<organism evidence="5 6">
    <name type="scientific">Ophiocordyceps australis</name>
    <dbReference type="NCBI Taxonomy" id="1399860"/>
    <lineage>
        <taxon>Eukaryota</taxon>
        <taxon>Fungi</taxon>
        <taxon>Dikarya</taxon>
        <taxon>Ascomycota</taxon>
        <taxon>Pezizomycotina</taxon>
        <taxon>Sordariomycetes</taxon>
        <taxon>Hypocreomycetidae</taxon>
        <taxon>Hypocreales</taxon>
        <taxon>Ophiocordycipitaceae</taxon>
        <taxon>Ophiocordyceps</taxon>
    </lineage>
</organism>
<dbReference type="CDD" id="cd04301">
    <property type="entry name" value="NAT_SF"/>
    <property type="match status" value="1"/>
</dbReference>
<comment type="caution">
    <text evidence="5">The sequence shown here is derived from an EMBL/GenBank/DDBJ whole genome shotgun (WGS) entry which is preliminary data.</text>
</comment>
<keyword evidence="6" id="KW-1185">Reference proteome</keyword>
<comment type="similarity">
    <text evidence="1">Belongs to the acetyltransferase family.</text>
</comment>
<dbReference type="FunFam" id="3.40.630.30:FF:000064">
    <property type="entry name" value="GNAT family acetyltransferase"/>
    <property type="match status" value="1"/>
</dbReference>
<feature type="domain" description="N-acetyltransferase" evidence="4">
    <location>
        <begin position="41"/>
        <end position="204"/>
    </location>
</feature>
<evidence type="ECO:0000313" key="5">
    <source>
        <dbReference type="EMBL" id="PHH82588.1"/>
    </source>
</evidence>
<dbReference type="InterPro" id="IPR051016">
    <property type="entry name" value="Diverse_Substrate_AcTransf"/>
</dbReference>
<dbReference type="Gene3D" id="3.40.630.30">
    <property type="match status" value="1"/>
</dbReference>
<dbReference type="PANTHER" id="PTHR10545">
    <property type="entry name" value="DIAMINE N-ACETYLTRANSFERASE"/>
    <property type="match status" value="1"/>
</dbReference>
<keyword evidence="2" id="KW-0808">Transferase</keyword>
<evidence type="ECO:0000256" key="3">
    <source>
        <dbReference type="ARBA" id="ARBA00023315"/>
    </source>
</evidence>
<dbReference type="EMBL" id="NJEU01000051">
    <property type="protein sequence ID" value="PHH82588.1"/>
    <property type="molecule type" value="Genomic_DNA"/>
</dbReference>
<reference evidence="5 6" key="1">
    <citation type="submission" date="2017-06" db="EMBL/GenBank/DDBJ databases">
        <title>Ant-infecting Ophiocordyceps genomes reveal a high diversity of potential behavioral manipulation genes and a possible major role for enterotoxins.</title>
        <authorList>
            <person name="De Bekker C."/>
            <person name="Evans H.C."/>
            <person name="Brachmann A."/>
            <person name="Hughes D.P."/>
        </authorList>
    </citation>
    <scope>NUCLEOTIDE SEQUENCE [LARGE SCALE GENOMIC DNA]</scope>
    <source>
        <strain evidence="5 6">1348a</strain>
    </source>
</reference>
<dbReference type="AlphaFoldDB" id="A0A2C5YWV6"/>
<evidence type="ECO:0000256" key="2">
    <source>
        <dbReference type="ARBA" id="ARBA00022679"/>
    </source>
</evidence>
<dbReference type="InterPro" id="IPR016181">
    <property type="entry name" value="Acyl_CoA_acyltransferase"/>
</dbReference>
<accession>A0A2C5YWV6</accession>
<evidence type="ECO:0000256" key="1">
    <source>
        <dbReference type="ARBA" id="ARBA00008694"/>
    </source>
</evidence>